<accession>A0ABS5AIU6</accession>
<comment type="subunit">
    <text evidence="2 5">Part of the 50S ribosomal subunit.</text>
</comment>
<keyword evidence="9" id="KW-1185">Reference proteome</keyword>
<dbReference type="InterPro" id="IPR018038">
    <property type="entry name" value="Ribosomal_uL30_CS"/>
</dbReference>
<evidence type="ECO:0000256" key="3">
    <source>
        <dbReference type="ARBA" id="ARBA00022980"/>
    </source>
</evidence>
<dbReference type="InterPro" id="IPR005996">
    <property type="entry name" value="Ribosomal_uL30_bac-type"/>
</dbReference>
<dbReference type="CDD" id="cd01658">
    <property type="entry name" value="Ribosomal_L30"/>
    <property type="match status" value="1"/>
</dbReference>
<keyword evidence="4 5" id="KW-0687">Ribonucleoprotein</keyword>
<dbReference type="InterPro" id="IPR016082">
    <property type="entry name" value="Ribosomal_uL30_ferredoxin-like"/>
</dbReference>
<feature type="domain" description="Large ribosomal subunit protein uL30-like ferredoxin-like fold" evidence="7">
    <location>
        <begin position="4"/>
        <end position="54"/>
    </location>
</feature>
<evidence type="ECO:0000256" key="5">
    <source>
        <dbReference type="HAMAP-Rule" id="MF_01371"/>
    </source>
</evidence>
<evidence type="ECO:0000313" key="9">
    <source>
        <dbReference type="Proteomes" id="UP001519363"/>
    </source>
</evidence>
<dbReference type="InterPro" id="IPR036919">
    <property type="entry name" value="Ribo_uL30_ferredoxin-like_sf"/>
</dbReference>
<dbReference type="GO" id="GO:0005840">
    <property type="term" value="C:ribosome"/>
    <property type="evidence" value="ECO:0007669"/>
    <property type="project" value="UniProtKB-KW"/>
</dbReference>
<gene>
    <name evidence="5" type="primary">rpmD</name>
    <name evidence="8" type="ORF">JOF53_005034</name>
</gene>
<evidence type="ECO:0000256" key="4">
    <source>
        <dbReference type="ARBA" id="ARBA00023274"/>
    </source>
</evidence>
<protein>
    <recommendedName>
        <fullName evidence="5">Large ribosomal subunit protein uL30</fullName>
    </recommendedName>
</protein>
<proteinExistence type="inferred from homology"/>
<name>A0ABS5AIU6_9PSEU</name>
<dbReference type="SUPFAM" id="SSF55129">
    <property type="entry name" value="Ribosomal protein L30p/L7e"/>
    <property type="match status" value="1"/>
</dbReference>
<evidence type="ECO:0000256" key="1">
    <source>
        <dbReference type="ARBA" id="ARBA00007594"/>
    </source>
</evidence>
<sequence length="61" mass="6976">MAKLQITQLRSTIGCKQNQRDSLRTLGLRKIRQQVVREDSPQVRGLVHTVRHLVAVEEVAD</sequence>
<keyword evidence="3 5" id="KW-0689">Ribosomal protein</keyword>
<organism evidence="8 9">
    <name type="scientific">Crossiella equi</name>
    <dbReference type="NCBI Taxonomy" id="130796"/>
    <lineage>
        <taxon>Bacteria</taxon>
        <taxon>Bacillati</taxon>
        <taxon>Actinomycetota</taxon>
        <taxon>Actinomycetes</taxon>
        <taxon>Pseudonocardiales</taxon>
        <taxon>Pseudonocardiaceae</taxon>
        <taxon>Crossiella</taxon>
    </lineage>
</organism>
<dbReference type="PROSITE" id="PS00634">
    <property type="entry name" value="RIBOSOMAL_L30"/>
    <property type="match status" value="1"/>
</dbReference>
<reference evidence="8 9" key="1">
    <citation type="submission" date="2021-03" db="EMBL/GenBank/DDBJ databases">
        <title>Sequencing the genomes of 1000 actinobacteria strains.</title>
        <authorList>
            <person name="Klenk H.-P."/>
        </authorList>
    </citation>
    <scope>NUCLEOTIDE SEQUENCE [LARGE SCALE GENOMIC DNA]</scope>
    <source>
        <strain evidence="8 9">DSM 44580</strain>
    </source>
</reference>
<dbReference type="Pfam" id="PF00327">
    <property type="entry name" value="Ribosomal_L30"/>
    <property type="match status" value="1"/>
</dbReference>
<evidence type="ECO:0000256" key="2">
    <source>
        <dbReference type="ARBA" id="ARBA00011838"/>
    </source>
</evidence>
<evidence type="ECO:0000259" key="7">
    <source>
        <dbReference type="Pfam" id="PF00327"/>
    </source>
</evidence>
<dbReference type="NCBIfam" id="TIGR01308">
    <property type="entry name" value="rpmD_bact"/>
    <property type="match status" value="1"/>
</dbReference>
<dbReference type="PANTHER" id="PTHR15892:SF2">
    <property type="entry name" value="LARGE RIBOSOMAL SUBUNIT PROTEIN UL30M"/>
    <property type="match status" value="1"/>
</dbReference>
<dbReference type="EMBL" id="JAGIOO010000001">
    <property type="protein sequence ID" value="MBP2476162.1"/>
    <property type="molecule type" value="Genomic_DNA"/>
</dbReference>
<dbReference type="Proteomes" id="UP001519363">
    <property type="component" value="Unassembled WGS sequence"/>
</dbReference>
<dbReference type="HAMAP" id="MF_01371_B">
    <property type="entry name" value="Ribosomal_uL30_B"/>
    <property type="match status" value="1"/>
</dbReference>
<comment type="caution">
    <text evidence="8">The sequence shown here is derived from an EMBL/GenBank/DDBJ whole genome shotgun (WGS) entry which is preliminary data.</text>
</comment>
<dbReference type="PANTHER" id="PTHR15892">
    <property type="entry name" value="MITOCHONDRIAL RIBOSOMAL PROTEIN L30"/>
    <property type="match status" value="1"/>
</dbReference>
<evidence type="ECO:0000256" key="6">
    <source>
        <dbReference type="RuleBase" id="RU003734"/>
    </source>
</evidence>
<dbReference type="PIRSF" id="PIRSF002211">
    <property type="entry name" value="Ribosomal_L30_bac-type"/>
    <property type="match status" value="1"/>
</dbReference>
<comment type="similarity">
    <text evidence="1 5 6">Belongs to the universal ribosomal protein uL30 family.</text>
</comment>
<evidence type="ECO:0000313" key="8">
    <source>
        <dbReference type="EMBL" id="MBP2476162.1"/>
    </source>
</evidence>
<dbReference type="Gene3D" id="3.30.1390.20">
    <property type="entry name" value="Ribosomal protein L30, ferredoxin-like fold domain"/>
    <property type="match status" value="1"/>
</dbReference>
<dbReference type="RefSeq" id="WP_086789457.1">
    <property type="nucleotide sequence ID" value="NZ_JAGIOO010000001.1"/>
</dbReference>